<evidence type="ECO:0000313" key="9">
    <source>
        <dbReference type="EMBL" id="AGA57240.1"/>
    </source>
</evidence>
<dbReference type="SUPFAM" id="SSF103473">
    <property type="entry name" value="MFS general substrate transporter"/>
    <property type="match status" value="1"/>
</dbReference>
<dbReference type="Gene3D" id="1.20.1250.20">
    <property type="entry name" value="MFS general substrate transporter like domains"/>
    <property type="match status" value="2"/>
</dbReference>
<sequence length="410" mass="43464">MAPGWLRQFGALLAVQLLISTSHGIYAPIVSRHLAELGLSGTALTTWTGIAFAANFLAMIIMLPILGRLGDRIGRKPIMVWSGFGMAAVTSLMAFASHPAELTLLRFLQGCFTGILPFSNILVLTGAPRHRVAFSAGLMQMMGESGHVLGPILGAAAMTALAPRETFPLMSVLLVAGAVIVTLLVREPPRRPAPEAAKTNLIQDIAAIWRRKPFPHLLLGAFCTNFCITGTSPLLAFYIERAEHRWWEGGLNLGFALAVTSLAVILFSPLLGRVADRIGPPVLLKAATGLAIALSVIQAVTDSYGVIVVCRFLMGLCVAGMLPNIQAQIRRNVAPGMESRTYTIANAWQFTGSLAGPTIGGVIAGLLGIHGWFWAIALVFGVSLWQAHLAGLSAAAAPADRVKRPSAVQS</sequence>
<feature type="transmembrane region" description="Helical" evidence="7">
    <location>
        <begin position="48"/>
        <end position="66"/>
    </location>
</feature>
<dbReference type="OrthoDB" id="65739at2"/>
<dbReference type="STRING" id="717605.Theco_1065"/>
<feature type="transmembrane region" description="Helical" evidence="7">
    <location>
        <begin position="217"/>
        <end position="239"/>
    </location>
</feature>
<evidence type="ECO:0000256" key="3">
    <source>
        <dbReference type="ARBA" id="ARBA00022475"/>
    </source>
</evidence>
<evidence type="ECO:0000256" key="6">
    <source>
        <dbReference type="ARBA" id="ARBA00023136"/>
    </source>
</evidence>
<dbReference type="eggNOG" id="COG2270">
    <property type="taxonomic scope" value="Bacteria"/>
</dbReference>
<dbReference type="KEGG" id="tco:Theco_1065"/>
<name>L0EDJ5_THECK</name>
<feature type="transmembrane region" description="Helical" evidence="7">
    <location>
        <begin position="372"/>
        <end position="397"/>
    </location>
</feature>
<evidence type="ECO:0000259" key="8">
    <source>
        <dbReference type="PROSITE" id="PS50850"/>
    </source>
</evidence>
<proteinExistence type="predicted"/>
<dbReference type="RefSeq" id="WP_015253998.1">
    <property type="nucleotide sequence ID" value="NC_019897.1"/>
</dbReference>
<dbReference type="InterPro" id="IPR020846">
    <property type="entry name" value="MFS_dom"/>
</dbReference>
<keyword evidence="5 7" id="KW-1133">Transmembrane helix</keyword>
<accession>L0EDJ5</accession>
<evidence type="ECO:0000256" key="7">
    <source>
        <dbReference type="SAM" id="Phobius"/>
    </source>
</evidence>
<evidence type="ECO:0000256" key="4">
    <source>
        <dbReference type="ARBA" id="ARBA00022692"/>
    </source>
</evidence>
<keyword evidence="3" id="KW-1003">Cell membrane</keyword>
<dbReference type="EMBL" id="CP003255">
    <property type="protein sequence ID" value="AGA57240.1"/>
    <property type="molecule type" value="Genomic_DNA"/>
</dbReference>
<feature type="transmembrane region" description="Helical" evidence="7">
    <location>
        <begin position="167"/>
        <end position="185"/>
    </location>
</feature>
<evidence type="ECO:0000256" key="5">
    <source>
        <dbReference type="ARBA" id="ARBA00022989"/>
    </source>
</evidence>
<evidence type="ECO:0000256" key="1">
    <source>
        <dbReference type="ARBA" id="ARBA00004651"/>
    </source>
</evidence>
<feature type="transmembrane region" description="Helical" evidence="7">
    <location>
        <begin position="251"/>
        <end position="270"/>
    </location>
</feature>
<dbReference type="Proteomes" id="UP000010795">
    <property type="component" value="Chromosome"/>
</dbReference>
<keyword evidence="4 7" id="KW-0812">Transmembrane</keyword>
<dbReference type="InterPro" id="IPR011701">
    <property type="entry name" value="MFS"/>
</dbReference>
<dbReference type="HOGENOM" id="CLU_001265_57_3_9"/>
<feature type="transmembrane region" description="Helical" evidence="7">
    <location>
        <begin position="282"/>
        <end position="300"/>
    </location>
</feature>
<feature type="transmembrane region" description="Helical" evidence="7">
    <location>
        <begin position="306"/>
        <end position="325"/>
    </location>
</feature>
<dbReference type="PANTHER" id="PTHR43414">
    <property type="entry name" value="MULTIDRUG RESISTANCE PROTEIN MDTG"/>
    <property type="match status" value="1"/>
</dbReference>
<dbReference type="Pfam" id="PF07690">
    <property type="entry name" value="MFS_1"/>
    <property type="match status" value="1"/>
</dbReference>
<keyword evidence="6 7" id="KW-0472">Membrane</keyword>
<evidence type="ECO:0000313" key="10">
    <source>
        <dbReference type="Proteomes" id="UP000010795"/>
    </source>
</evidence>
<dbReference type="PROSITE" id="PS50850">
    <property type="entry name" value="MFS"/>
    <property type="match status" value="1"/>
</dbReference>
<dbReference type="InterPro" id="IPR036259">
    <property type="entry name" value="MFS_trans_sf"/>
</dbReference>
<keyword evidence="2" id="KW-0813">Transport</keyword>
<feature type="transmembrane region" description="Helical" evidence="7">
    <location>
        <begin position="104"/>
        <end position="124"/>
    </location>
</feature>
<gene>
    <name evidence="9" type="ordered locus">Theco_1065</name>
</gene>
<dbReference type="PANTHER" id="PTHR43414:SF6">
    <property type="entry name" value="MULTIDRUG RESISTANCE PROTEIN MDTG"/>
    <property type="match status" value="1"/>
</dbReference>
<reference evidence="10" key="1">
    <citation type="submission" date="2012-01" db="EMBL/GenBank/DDBJ databases">
        <title>Complete sequence of chromosome of Thermobacillus composti KWC4.</title>
        <authorList>
            <person name="Lucas S."/>
            <person name="Han J."/>
            <person name="Lapidus A."/>
            <person name="Cheng J.-F."/>
            <person name="Goodwin L."/>
            <person name="Pitluck S."/>
            <person name="Peters L."/>
            <person name="Ovchinnikova G."/>
            <person name="Teshima H."/>
            <person name="Detter J.C."/>
            <person name="Han C."/>
            <person name="Tapia R."/>
            <person name="Land M."/>
            <person name="Hauser L."/>
            <person name="Kyrpides N."/>
            <person name="Ivanova N."/>
            <person name="Pagani I."/>
            <person name="Anderson I."/>
            <person name="Woyke T."/>
        </authorList>
    </citation>
    <scope>NUCLEOTIDE SEQUENCE [LARGE SCALE GENOMIC DNA]</scope>
    <source>
        <strain evidence="10">DSM 18247 / JCM 13945 / KWC4</strain>
    </source>
</reference>
<feature type="transmembrane region" description="Helical" evidence="7">
    <location>
        <begin position="78"/>
        <end position="98"/>
    </location>
</feature>
<dbReference type="GO" id="GO:0022857">
    <property type="term" value="F:transmembrane transporter activity"/>
    <property type="evidence" value="ECO:0007669"/>
    <property type="project" value="InterPro"/>
</dbReference>
<keyword evidence="10" id="KW-1185">Reference proteome</keyword>
<protein>
    <submittedName>
        <fullName evidence="9">Major Facilitator Superfamily transporter</fullName>
    </submittedName>
</protein>
<organism evidence="9 10">
    <name type="scientific">Thermobacillus composti (strain DSM 18247 / JCM 13945 / KWC4)</name>
    <dbReference type="NCBI Taxonomy" id="717605"/>
    <lineage>
        <taxon>Bacteria</taxon>
        <taxon>Bacillati</taxon>
        <taxon>Bacillota</taxon>
        <taxon>Bacilli</taxon>
        <taxon>Bacillales</taxon>
        <taxon>Paenibacillaceae</taxon>
        <taxon>Thermobacillus</taxon>
    </lineage>
</organism>
<feature type="transmembrane region" description="Helical" evidence="7">
    <location>
        <begin position="145"/>
        <end position="161"/>
    </location>
</feature>
<dbReference type="AlphaFoldDB" id="L0EDJ5"/>
<dbReference type="GO" id="GO:0005886">
    <property type="term" value="C:plasma membrane"/>
    <property type="evidence" value="ECO:0007669"/>
    <property type="project" value="UniProtKB-SubCell"/>
</dbReference>
<feature type="domain" description="Major facilitator superfamily (MFS) profile" evidence="8">
    <location>
        <begin position="8"/>
        <end position="389"/>
    </location>
</feature>
<evidence type="ECO:0000256" key="2">
    <source>
        <dbReference type="ARBA" id="ARBA00022448"/>
    </source>
</evidence>
<feature type="transmembrane region" description="Helical" evidence="7">
    <location>
        <begin position="346"/>
        <end position="366"/>
    </location>
</feature>
<comment type="subcellular location">
    <subcellularLocation>
        <location evidence="1">Cell membrane</location>
        <topology evidence="1">Multi-pass membrane protein</topology>
    </subcellularLocation>
</comment>